<reference evidence="3" key="1">
    <citation type="journal article" date="2006" name="Science">
        <title>Ancient noncoding elements conserved in the human genome.</title>
        <authorList>
            <person name="Venkatesh B."/>
            <person name="Kirkness E.F."/>
            <person name="Loh Y.H."/>
            <person name="Halpern A.L."/>
            <person name="Lee A.P."/>
            <person name="Johnson J."/>
            <person name="Dandona N."/>
            <person name="Viswanathan L.D."/>
            <person name="Tay A."/>
            <person name="Venter J.C."/>
            <person name="Strausberg R.L."/>
            <person name="Brenner S."/>
        </authorList>
    </citation>
    <scope>NUCLEOTIDE SEQUENCE [LARGE SCALE GENOMIC DNA]</scope>
</reference>
<evidence type="ECO:0000313" key="3">
    <source>
        <dbReference type="Proteomes" id="UP000314986"/>
    </source>
</evidence>
<keyword evidence="1" id="KW-0472">Membrane</keyword>
<protein>
    <submittedName>
        <fullName evidence="2">Uncharacterized protein</fullName>
    </submittedName>
</protein>
<dbReference type="InParanoid" id="A0A4W3HSA8"/>
<accession>A0A4W3HSA8</accession>
<dbReference type="Proteomes" id="UP000314986">
    <property type="component" value="Unassembled WGS sequence"/>
</dbReference>
<keyword evidence="1" id="KW-0812">Transmembrane</keyword>
<reference evidence="3" key="3">
    <citation type="journal article" date="2014" name="Nature">
        <title>Elephant shark genome provides unique insights into gnathostome evolution.</title>
        <authorList>
            <consortium name="International Elephant Shark Genome Sequencing Consortium"/>
            <person name="Venkatesh B."/>
            <person name="Lee A.P."/>
            <person name="Ravi V."/>
            <person name="Maurya A.K."/>
            <person name="Lian M.M."/>
            <person name="Swann J.B."/>
            <person name="Ohta Y."/>
            <person name="Flajnik M.F."/>
            <person name="Sutoh Y."/>
            <person name="Kasahara M."/>
            <person name="Hoon S."/>
            <person name="Gangu V."/>
            <person name="Roy S.W."/>
            <person name="Irimia M."/>
            <person name="Korzh V."/>
            <person name="Kondrychyn I."/>
            <person name="Lim Z.W."/>
            <person name="Tay B.H."/>
            <person name="Tohari S."/>
            <person name="Kong K.W."/>
            <person name="Ho S."/>
            <person name="Lorente-Galdos B."/>
            <person name="Quilez J."/>
            <person name="Marques-Bonet T."/>
            <person name="Raney B.J."/>
            <person name="Ingham P.W."/>
            <person name="Tay A."/>
            <person name="Hillier L.W."/>
            <person name="Minx P."/>
            <person name="Boehm T."/>
            <person name="Wilson R.K."/>
            <person name="Brenner S."/>
            <person name="Warren W.C."/>
        </authorList>
    </citation>
    <scope>NUCLEOTIDE SEQUENCE [LARGE SCALE GENOMIC DNA]</scope>
</reference>
<reference evidence="2" key="4">
    <citation type="submission" date="2025-08" db="UniProtKB">
        <authorList>
            <consortium name="Ensembl"/>
        </authorList>
    </citation>
    <scope>IDENTIFICATION</scope>
</reference>
<feature type="transmembrane region" description="Helical" evidence="1">
    <location>
        <begin position="37"/>
        <end position="62"/>
    </location>
</feature>
<reference evidence="3" key="2">
    <citation type="journal article" date="2007" name="PLoS Biol.">
        <title>Survey sequencing and comparative analysis of the elephant shark (Callorhinchus milii) genome.</title>
        <authorList>
            <person name="Venkatesh B."/>
            <person name="Kirkness E.F."/>
            <person name="Loh Y.H."/>
            <person name="Halpern A.L."/>
            <person name="Lee A.P."/>
            <person name="Johnson J."/>
            <person name="Dandona N."/>
            <person name="Viswanathan L.D."/>
            <person name="Tay A."/>
            <person name="Venter J.C."/>
            <person name="Strausberg R.L."/>
            <person name="Brenner S."/>
        </authorList>
    </citation>
    <scope>NUCLEOTIDE SEQUENCE [LARGE SCALE GENOMIC DNA]</scope>
</reference>
<organism evidence="2 3">
    <name type="scientific">Callorhinchus milii</name>
    <name type="common">Ghost shark</name>
    <dbReference type="NCBI Taxonomy" id="7868"/>
    <lineage>
        <taxon>Eukaryota</taxon>
        <taxon>Metazoa</taxon>
        <taxon>Chordata</taxon>
        <taxon>Craniata</taxon>
        <taxon>Vertebrata</taxon>
        <taxon>Chondrichthyes</taxon>
        <taxon>Holocephali</taxon>
        <taxon>Chimaeriformes</taxon>
        <taxon>Callorhinchidae</taxon>
        <taxon>Callorhinchus</taxon>
    </lineage>
</organism>
<evidence type="ECO:0000313" key="2">
    <source>
        <dbReference type="Ensembl" id="ENSCMIP00000012054.1"/>
    </source>
</evidence>
<name>A0A4W3HSA8_CALMI</name>
<proteinExistence type="predicted"/>
<keyword evidence="3" id="KW-1185">Reference proteome</keyword>
<dbReference type="Ensembl" id="ENSCMIT00000012341.1">
    <property type="protein sequence ID" value="ENSCMIP00000012054.1"/>
    <property type="gene ID" value="ENSCMIG00000006207.1"/>
</dbReference>
<dbReference type="AlphaFoldDB" id="A0A4W3HSA8"/>
<sequence length="95" mass="10521">MVSVCVCVCGVRKLATELQGSTCGDTNQSNKAHVRHFYLLCRSSPICALLFSALYIFSYLILTKFKKNADFTTGEIDCKVNRPYVFVGEISSVCP</sequence>
<reference evidence="2" key="5">
    <citation type="submission" date="2025-09" db="UniProtKB">
        <authorList>
            <consortium name="Ensembl"/>
        </authorList>
    </citation>
    <scope>IDENTIFICATION</scope>
</reference>
<keyword evidence="1" id="KW-1133">Transmembrane helix</keyword>
<evidence type="ECO:0000256" key="1">
    <source>
        <dbReference type="SAM" id="Phobius"/>
    </source>
</evidence>